<dbReference type="EMBL" id="CH477213">
    <property type="protein sequence ID" value="EAT47632.1"/>
    <property type="molecule type" value="Genomic_DNA"/>
</dbReference>
<protein>
    <submittedName>
        <fullName evidence="2">AAEL001274-PA</fullName>
    </submittedName>
</protein>
<dbReference type="AlphaFoldDB" id="Q17LS0"/>
<feature type="compositionally biased region" description="Basic and acidic residues" evidence="1">
    <location>
        <begin position="68"/>
        <end position="91"/>
    </location>
</feature>
<evidence type="ECO:0000313" key="3">
    <source>
        <dbReference type="Proteomes" id="UP000682892"/>
    </source>
</evidence>
<accession>Q17LS0</accession>
<name>Q17LS0_AEDAE</name>
<sequence length="101" mass="11413">KCSRSWILPANRCSSVVKFVEDPVTRPGGFRVCWSFGEICGRSKPPTPEELHPVRAFKLSTKWSSEPSSKRNELGVRPSSIERRLKQRPDDDPVTGVSYPK</sequence>
<dbReference type="PaxDb" id="7159-AAEL001274-PA"/>
<evidence type="ECO:0000313" key="2">
    <source>
        <dbReference type="EMBL" id="EAT47632.1"/>
    </source>
</evidence>
<feature type="region of interest" description="Disordered" evidence="1">
    <location>
        <begin position="62"/>
        <end position="101"/>
    </location>
</feature>
<reference evidence="2" key="2">
    <citation type="journal article" date="2007" name="Science">
        <title>Genome sequence of Aedes aegypti, a major arbovirus vector.</title>
        <authorList>
            <person name="Nene V."/>
            <person name="Wortman J.R."/>
            <person name="Lawson D."/>
            <person name="Haas B."/>
            <person name="Kodira C."/>
            <person name="Tu Z.J."/>
            <person name="Loftus B."/>
            <person name="Xi Z."/>
            <person name="Megy K."/>
            <person name="Grabherr M."/>
            <person name="Ren Q."/>
            <person name="Zdobnov E.M."/>
            <person name="Lobo N.F."/>
            <person name="Campbell K.S."/>
            <person name="Brown S.E."/>
            <person name="Bonaldo M.F."/>
            <person name="Zhu J."/>
            <person name="Sinkins S.P."/>
            <person name="Hogenkamp D.G."/>
            <person name="Amedeo P."/>
            <person name="Arensburger P."/>
            <person name="Atkinson P.W."/>
            <person name="Bidwell S."/>
            <person name="Biedler J."/>
            <person name="Birney E."/>
            <person name="Bruggner R.V."/>
            <person name="Costas J."/>
            <person name="Coy M.R."/>
            <person name="Crabtree J."/>
            <person name="Crawford M."/>
            <person name="Debruyn B."/>
            <person name="Decaprio D."/>
            <person name="Eiglmeier K."/>
            <person name="Eisenstadt E."/>
            <person name="El-Dorry H."/>
            <person name="Gelbart W.M."/>
            <person name="Gomes S.L."/>
            <person name="Hammond M."/>
            <person name="Hannick L.I."/>
            <person name="Hogan J.R."/>
            <person name="Holmes M.H."/>
            <person name="Jaffe D."/>
            <person name="Johnston J.S."/>
            <person name="Kennedy R.C."/>
            <person name="Koo H."/>
            <person name="Kravitz S."/>
            <person name="Kriventseva E.V."/>
            <person name="Kulp D."/>
            <person name="Labutti K."/>
            <person name="Lee E."/>
            <person name="Li S."/>
            <person name="Lovin D.D."/>
            <person name="Mao C."/>
            <person name="Mauceli E."/>
            <person name="Menck C.F."/>
            <person name="Miller J.R."/>
            <person name="Montgomery P."/>
            <person name="Mori A."/>
            <person name="Nascimento A.L."/>
            <person name="Naveira H.F."/>
            <person name="Nusbaum C."/>
            <person name="O'leary S."/>
            <person name="Orvis J."/>
            <person name="Pertea M."/>
            <person name="Quesneville H."/>
            <person name="Reidenbach K.R."/>
            <person name="Rogers Y.H."/>
            <person name="Roth C.W."/>
            <person name="Schneider J.R."/>
            <person name="Schatz M."/>
            <person name="Shumway M."/>
            <person name="Stanke M."/>
            <person name="Stinson E.O."/>
            <person name="Tubio J.M."/>
            <person name="Vanzee J.P."/>
            <person name="Verjovski-Almeida S."/>
            <person name="Werner D."/>
            <person name="White O."/>
            <person name="Wyder S."/>
            <person name="Zeng Q."/>
            <person name="Zhao Q."/>
            <person name="Zhao Y."/>
            <person name="Hill C.A."/>
            <person name="Raikhel A.S."/>
            <person name="Soares M.B."/>
            <person name="Knudson D.L."/>
            <person name="Lee N.H."/>
            <person name="Galagan J."/>
            <person name="Salzberg S.L."/>
            <person name="Paulsen I.T."/>
            <person name="Dimopoulos G."/>
            <person name="Collins F.H."/>
            <person name="Birren B."/>
            <person name="Fraser-Liggett C.M."/>
            <person name="Severson D.W."/>
        </authorList>
    </citation>
    <scope>NUCLEOTIDE SEQUENCE [LARGE SCALE GENOMIC DNA]</scope>
    <source>
        <strain evidence="2">Liverpool</strain>
    </source>
</reference>
<dbReference type="HOGENOM" id="CLU_2298552_0_0_1"/>
<reference evidence="2" key="1">
    <citation type="submission" date="2005-10" db="EMBL/GenBank/DDBJ databases">
        <authorList>
            <person name="Loftus B.J."/>
            <person name="Nene V.M."/>
            <person name="Hannick L.I."/>
            <person name="Bidwell S."/>
            <person name="Haas B."/>
            <person name="Amedeo P."/>
            <person name="Orvis J."/>
            <person name="Wortman J.R."/>
            <person name="White O.R."/>
            <person name="Salzberg S."/>
            <person name="Shumway M."/>
            <person name="Koo H."/>
            <person name="Zhao Y."/>
            <person name="Holmes M."/>
            <person name="Miller J."/>
            <person name="Schatz M."/>
            <person name="Pop M."/>
            <person name="Pai G."/>
            <person name="Utterback T."/>
            <person name="Rogers Y.-H."/>
            <person name="Kravitz S."/>
            <person name="Fraser C.M."/>
        </authorList>
    </citation>
    <scope>NUCLEOTIDE SEQUENCE</scope>
    <source>
        <strain evidence="2">Liverpool</strain>
    </source>
</reference>
<evidence type="ECO:0000256" key="1">
    <source>
        <dbReference type="SAM" id="MobiDB-lite"/>
    </source>
</evidence>
<dbReference type="Proteomes" id="UP000682892">
    <property type="component" value="Unassembled WGS sequence"/>
</dbReference>
<feature type="non-terminal residue" evidence="2">
    <location>
        <position position="1"/>
    </location>
</feature>
<proteinExistence type="predicted"/>
<reference evidence="2" key="3">
    <citation type="submission" date="2012-09" db="EMBL/GenBank/DDBJ databases">
        <authorList>
            <consortium name="VectorBase"/>
        </authorList>
    </citation>
    <scope>NUCLEOTIDE SEQUENCE</scope>
    <source>
        <strain evidence="2">Liverpool</strain>
    </source>
</reference>
<organism evidence="2 3">
    <name type="scientific">Aedes aegypti</name>
    <name type="common">Yellowfever mosquito</name>
    <name type="synonym">Culex aegypti</name>
    <dbReference type="NCBI Taxonomy" id="7159"/>
    <lineage>
        <taxon>Eukaryota</taxon>
        <taxon>Metazoa</taxon>
        <taxon>Ecdysozoa</taxon>
        <taxon>Arthropoda</taxon>
        <taxon>Hexapoda</taxon>
        <taxon>Insecta</taxon>
        <taxon>Pterygota</taxon>
        <taxon>Neoptera</taxon>
        <taxon>Endopterygota</taxon>
        <taxon>Diptera</taxon>
        <taxon>Nematocera</taxon>
        <taxon>Culicoidea</taxon>
        <taxon>Culicidae</taxon>
        <taxon>Culicinae</taxon>
        <taxon>Aedini</taxon>
        <taxon>Aedes</taxon>
        <taxon>Stegomyia</taxon>
    </lineage>
</organism>
<gene>
    <name evidence="2" type="ORF">AaeL_AAEL001274</name>
</gene>